<proteinExistence type="predicted"/>
<dbReference type="PRINTS" id="PR00368">
    <property type="entry name" value="FADPNR"/>
</dbReference>
<name>A0ABU3PSE5_9ACTN</name>
<evidence type="ECO:0000256" key="3">
    <source>
        <dbReference type="ARBA" id="ARBA00022827"/>
    </source>
</evidence>
<evidence type="ECO:0000256" key="1">
    <source>
        <dbReference type="ARBA" id="ARBA00001974"/>
    </source>
</evidence>
<feature type="domain" description="FAD/NAD(P)-binding" evidence="5">
    <location>
        <begin position="10"/>
        <end position="298"/>
    </location>
</feature>
<feature type="domain" description="Reductase C-terminal" evidence="6">
    <location>
        <begin position="339"/>
        <end position="407"/>
    </location>
</feature>
<evidence type="ECO:0000256" key="4">
    <source>
        <dbReference type="ARBA" id="ARBA00023002"/>
    </source>
</evidence>
<dbReference type="PANTHER" id="PTHR43557:SF2">
    <property type="entry name" value="RIESKE DOMAIN-CONTAINING PROTEIN-RELATED"/>
    <property type="match status" value="1"/>
</dbReference>
<dbReference type="RefSeq" id="WP_315730699.1">
    <property type="nucleotide sequence ID" value="NZ_JAVYII010000001.1"/>
</dbReference>
<evidence type="ECO:0000259" key="5">
    <source>
        <dbReference type="Pfam" id="PF07992"/>
    </source>
</evidence>
<dbReference type="PRINTS" id="PR00411">
    <property type="entry name" value="PNDRDTASEI"/>
</dbReference>
<keyword evidence="4" id="KW-0560">Oxidoreductase</keyword>
<evidence type="ECO:0000313" key="8">
    <source>
        <dbReference type="Proteomes" id="UP001268542"/>
    </source>
</evidence>
<dbReference type="InterPro" id="IPR028202">
    <property type="entry name" value="Reductase_C"/>
</dbReference>
<keyword evidence="2" id="KW-0285">Flavoprotein</keyword>
<protein>
    <submittedName>
        <fullName evidence="7">FAD-dependent oxidoreductase</fullName>
    </submittedName>
</protein>
<dbReference type="EMBL" id="JAVYII010000001">
    <property type="protein sequence ID" value="MDT9591705.1"/>
    <property type="molecule type" value="Genomic_DNA"/>
</dbReference>
<gene>
    <name evidence="7" type="ORF">RDV89_01405</name>
</gene>
<dbReference type="InterPro" id="IPR016156">
    <property type="entry name" value="FAD/NAD-linked_Rdtase_dimer_sf"/>
</dbReference>
<dbReference type="InterPro" id="IPR050446">
    <property type="entry name" value="FAD-oxidoreductase/Apoptosis"/>
</dbReference>
<dbReference type="Pfam" id="PF07992">
    <property type="entry name" value="Pyr_redox_2"/>
    <property type="match status" value="1"/>
</dbReference>
<dbReference type="Gene3D" id="3.50.50.60">
    <property type="entry name" value="FAD/NAD(P)-binding domain"/>
    <property type="match status" value="2"/>
</dbReference>
<organism evidence="7 8">
    <name type="scientific">Nocardioides imazamoxiresistens</name>
    <dbReference type="NCBI Taxonomy" id="3231893"/>
    <lineage>
        <taxon>Bacteria</taxon>
        <taxon>Bacillati</taxon>
        <taxon>Actinomycetota</taxon>
        <taxon>Actinomycetes</taxon>
        <taxon>Propionibacteriales</taxon>
        <taxon>Nocardioidaceae</taxon>
        <taxon>Nocardioides</taxon>
    </lineage>
</organism>
<comment type="cofactor">
    <cofactor evidence="1">
        <name>FAD</name>
        <dbReference type="ChEBI" id="CHEBI:57692"/>
    </cofactor>
</comment>
<accession>A0ABU3PSE5</accession>
<sequence length="415" mass="43929">MSHPSPLESTVLVVGAGLAGLRVVERLRAAGHTGRIVVVGEEEHAPYNRPPLSKEVLRGAMDADRLPFRQKAAASENVEWRLGTRVEVVDHDARAARLDDGSEVAYDGLVVATGVRARRLDLPGDARWRHSVRTLEDAQRLAPELRQGTRVAIVGGGFIGCEVAATATTLGCEVTVIEPLAAPLARPLGEVLAREVQRRHETHGVRFALGRSVAGVEDGGEHLEVLLDNGARVPTDVIVEAVGSQANVEALTQMGLDLGNGVLCDRDLHPLRDGVPLLDAVVVGDVARFPIAGYGEDPVRVEHWTMPTDMGAHAAASLLAGLAGEAPDPATPFAPLPTFWSEQYGVRMQAFGLPHLGHGDVRVLDGDLTSEAAVGFHDPSGALVGVVLVGMGKRMLEFRTAVAEARAAQVLEPTG</sequence>
<comment type="caution">
    <text evidence="7">The sequence shown here is derived from an EMBL/GenBank/DDBJ whole genome shotgun (WGS) entry which is preliminary data.</text>
</comment>
<dbReference type="InterPro" id="IPR036188">
    <property type="entry name" value="FAD/NAD-bd_sf"/>
</dbReference>
<evidence type="ECO:0000259" key="6">
    <source>
        <dbReference type="Pfam" id="PF14759"/>
    </source>
</evidence>
<keyword evidence="8" id="KW-1185">Reference proteome</keyword>
<dbReference type="SUPFAM" id="SSF55424">
    <property type="entry name" value="FAD/NAD-linked reductases, dimerisation (C-terminal) domain"/>
    <property type="match status" value="1"/>
</dbReference>
<dbReference type="Proteomes" id="UP001268542">
    <property type="component" value="Unassembled WGS sequence"/>
</dbReference>
<dbReference type="InterPro" id="IPR023753">
    <property type="entry name" value="FAD/NAD-binding_dom"/>
</dbReference>
<evidence type="ECO:0000313" key="7">
    <source>
        <dbReference type="EMBL" id="MDT9591705.1"/>
    </source>
</evidence>
<dbReference type="Gene3D" id="3.30.390.30">
    <property type="match status" value="1"/>
</dbReference>
<dbReference type="PANTHER" id="PTHR43557">
    <property type="entry name" value="APOPTOSIS-INDUCING FACTOR 1"/>
    <property type="match status" value="1"/>
</dbReference>
<evidence type="ECO:0000256" key="2">
    <source>
        <dbReference type="ARBA" id="ARBA00022630"/>
    </source>
</evidence>
<keyword evidence="3" id="KW-0274">FAD</keyword>
<dbReference type="SUPFAM" id="SSF51905">
    <property type="entry name" value="FAD/NAD(P)-binding domain"/>
    <property type="match status" value="2"/>
</dbReference>
<reference evidence="7 8" key="1">
    <citation type="submission" date="2023-08" db="EMBL/GenBank/DDBJ databases">
        <title>Nocardioides seae sp. nov., a bacterium isolated from a soil.</title>
        <authorList>
            <person name="Wang X."/>
        </authorList>
    </citation>
    <scope>NUCLEOTIDE SEQUENCE [LARGE SCALE GENOMIC DNA]</scope>
    <source>
        <strain evidence="7 8">YZH12</strain>
    </source>
</reference>
<dbReference type="Pfam" id="PF14759">
    <property type="entry name" value="Reductase_C"/>
    <property type="match status" value="1"/>
</dbReference>